<gene>
    <name evidence="1" type="ORF">DealDRAFT_0609</name>
</gene>
<dbReference type="InterPro" id="IPR015001">
    <property type="entry name" value="DUF1850"/>
</dbReference>
<evidence type="ECO:0008006" key="3">
    <source>
        <dbReference type="Google" id="ProtNLM"/>
    </source>
</evidence>
<dbReference type="Proteomes" id="UP000006443">
    <property type="component" value="Unassembled WGS sequence"/>
</dbReference>
<dbReference type="EMBL" id="ACJM01000002">
    <property type="protein sequence ID" value="EEG78679.1"/>
    <property type="molecule type" value="Genomic_DNA"/>
</dbReference>
<evidence type="ECO:0000313" key="1">
    <source>
        <dbReference type="EMBL" id="EEG78679.1"/>
    </source>
</evidence>
<dbReference type="Pfam" id="PF08905">
    <property type="entry name" value="DUF1850"/>
    <property type="match status" value="1"/>
</dbReference>
<sequence>MQRDSFRSSNSTSAFSFEIVSREDNEVLTVIPVEAGEEIEYSYIHSSDGTPVEQSFIVKDDGLLHLVEERYAWYGAGLEFGSGLDVDTTGDMVRITGYDRSFAELPFRVAWTVPQEFQIRDKKILLSDLAPGGTSLLVRITVKK</sequence>
<keyword evidence="2" id="KW-1185">Reference proteome</keyword>
<reference evidence="1 2" key="1">
    <citation type="submission" date="2009-02" db="EMBL/GenBank/DDBJ databases">
        <title>Sequencing of the draft genome and assembly of Dethiobacter alkaliphilus AHT 1.</title>
        <authorList>
            <consortium name="US DOE Joint Genome Institute (JGI-PGF)"/>
            <person name="Lucas S."/>
            <person name="Copeland A."/>
            <person name="Lapidus A."/>
            <person name="Glavina del Rio T."/>
            <person name="Dalin E."/>
            <person name="Tice H."/>
            <person name="Bruce D."/>
            <person name="Goodwin L."/>
            <person name="Pitluck S."/>
            <person name="Larimer F."/>
            <person name="Land M.L."/>
            <person name="Hauser L."/>
            <person name="Muyzer G."/>
        </authorList>
    </citation>
    <scope>NUCLEOTIDE SEQUENCE [LARGE SCALE GENOMIC DNA]</scope>
    <source>
        <strain evidence="1 2">AHT 1</strain>
    </source>
</reference>
<protein>
    <recommendedName>
        <fullName evidence="3">DUF1850 domain-containing protein</fullName>
    </recommendedName>
</protein>
<proteinExistence type="predicted"/>
<organism evidence="1 2">
    <name type="scientific">Dethiobacter alkaliphilus AHT 1</name>
    <dbReference type="NCBI Taxonomy" id="555088"/>
    <lineage>
        <taxon>Bacteria</taxon>
        <taxon>Bacillati</taxon>
        <taxon>Bacillota</taxon>
        <taxon>Dethiobacteria</taxon>
        <taxon>Dethiobacterales</taxon>
        <taxon>Dethiobacteraceae</taxon>
        <taxon>Dethiobacter</taxon>
    </lineage>
</organism>
<accession>C0GDF8</accession>
<comment type="caution">
    <text evidence="1">The sequence shown here is derived from an EMBL/GenBank/DDBJ whole genome shotgun (WGS) entry which is preliminary data.</text>
</comment>
<dbReference type="AlphaFoldDB" id="C0GDF8"/>
<evidence type="ECO:0000313" key="2">
    <source>
        <dbReference type="Proteomes" id="UP000006443"/>
    </source>
</evidence>
<name>C0GDF8_DETAL</name>
<dbReference type="STRING" id="555088.DealDRAFT_0609"/>